<dbReference type="Pfam" id="PF00106">
    <property type="entry name" value="adh_short"/>
    <property type="match status" value="1"/>
</dbReference>
<comment type="similarity">
    <text evidence="1">Belongs to the short-chain dehydrogenases/reductases (SDR) family.</text>
</comment>
<dbReference type="InterPro" id="IPR002347">
    <property type="entry name" value="SDR_fam"/>
</dbReference>
<reference evidence="4" key="1">
    <citation type="journal article" date="2019" name="Int. J. Syst. Evol. Microbiol.">
        <title>The Global Catalogue of Microorganisms (GCM) 10K type strain sequencing project: providing services to taxonomists for standard genome sequencing and annotation.</title>
        <authorList>
            <consortium name="The Broad Institute Genomics Platform"/>
            <consortium name="The Broad Institute Genome Sequencing Center for Infectious Disease"/>
            <person name="Wu L."/>
            <person name="Ma J."/>
        </authorList>
    </citation>
    <scope>NUCLEOTIDE SEQUENCE [LARGE SCALE GENOMIC DNA]</scope>
    <source>
        <strain evidence="4">CCUG 59778</strain>
    </source>
</reference>
<evidence type="ECO:0000256" key="2">
    <source>
        <dbReference type="ARBA" id="ARBA00023002"/>
    </source>
</evidence>
<dbReference type="PANTHER" id="PTHR24320">
    <property type="entry name" value="RETINOL DEHYDROGENASE"/>
    <property type="match status" value="1"/>
</dbReference>
<evidence type="ECO:0000313" key="3">
    <source>
        <dbReference type="EMBL" id="MFC5290256.1"/>
    </source>
</evidence>
<accession>A0ABW0EWH6</accession>
<evidence type="ECO:0000256" key="1">
    <source>
        <dbReference type="ARBA" id="ARBA00006484"/>
    </source>
</evidence>
<protein>
    <submittedName>
        <fullName evidence="3">SDR family NAD(P)-dependent oxidoreductase</fullName>
    </submittedName>
</protein>
<dbReference type="EMBL" id="JBHSKF010000015">
    <property type="protein sequence ID" value="MFC5290256.1"/>
    <property type="molecule type" value="Genomic_DNA"/>
</dbReference>
<organism evidence="3 4">
    <name type="scientific">Actinokineospora guangxiensis</name>
    <dbReference type="NCBI Taxonomy" id="1490288"/>
    <lineage>
        <taxon>Bacteria</taxon>
        <taxon>Bacillati</taxon>
        <taxon>Actinomycetota</taxon>
        <taxon>Actinomycetes</taxon>
        <taxon>Pseudonocardiales</taxon>
        <taxon>Pseudonocardiaceae</taxon>
        <taxon>Actinokineospora</taxon>
    </lineage>
</organism>
<dbReference type="Gene3D" id="3.40.50.720">
    <property type="entry name" value="NAD(P)-binding Rossmann-like Domain"/>
    <property type="match status" value="1"/>
</dbReference>
<dbReference type="Proteomes" id="UP001596157">
    <property type="component" value="Unassembled WGS sequence"/>
</dbReference>
<sequence length="305" mass="32419">MGSDTTADDVLAGQDLTGHHALVTGGTSGIGQEIARALAAVGADVLITGRDRNRGEAVAARSTGKGRVGFAALDLADPASIAAFPADRPFTILVLNAGVLTTGLTRTALGFETHFGVNHLGHFALTRRLPLAEARVVVLSSRAHRRADVDLADPNWRTRPFDRWRAYGQSKTANALFAAELDRRTPHTATAVLPGMVLTKIVRDFSDEQLRAEGWLDERGRPRVSAGWKTVRQAAASAVWAAVTPGLGGRIVEDCAPTAPWPTAHDLPAGHHLAYASDPARAEALWELSERLLADSHAPHIGNTV</sequence>
<keyword evidence="4" id="KW-1185">Reference proteome</keyword>
<dbReference type="SUPFAM" id="SSF51735">
    <property type="entry name" value="NAD(P)-binding Rossmann-fold domains"/>
    <property type="match status" value="1"/>
</dbReference>
<proteinExistence type="inferred from homology"/>
<comment type="caution">
    <text evidence="3">The sequence shown here is derived from an EMBL/GenBank/DDBJ whole genome shotgun (WGS) entry which is preliminary data.</text>
</comment>
<gene>
    <name evidence="3" type="ORF">ACFPM7_24650</name>
</gene>
<evidence type="ECO:0000313" key="4">
    <source>
        <dbReference type="Proteomes" id="UP001596157"/>
    </source>
</evidence>
<dbReference type="PANTHER" id="PTHR24320:SF148">
    <property type="entry name" value="NAD(P)-BINDING ROSSMANN-FOLD SUPERFAMILY PROTEIN"/>
    <property type="match status" value="1"/>
</dbReference>
<dbReference type="RefSeq" id="WP_378250140.1">
    <property type="nucleotide sequence ID" value="NZ_JBHSKF010000015.1"/>
</dbReference>
<keyword evidence="2" id="KW-0560">Oxidoreductase</keyword>
<dbReference type="InterPro" id="IPR036291">
    <property type="entry name" value="NAD(P)-bd_dom_sf"/>
</dbReference>
<name>A0ABW0EWH6_9PSEU</name>
<dbReference type="PRINTS" id="PR00081">
    <property type="entry name" value="GDHRDH"/>
</dbReference>